<dbReference type="Proteomes" id="UP000198393">
    <property type="component" value="Unassembled WGS sequence"/>
</dbReference>
<dbReference type="Gene3D" id="3.30.450.20">
    <property type="entry name" value="PAS domain"/>
    <property type="match status" value="1"/>
</dbReference>
<accession>A0A239H0T6</accession>
<dbReference type="SUPFAM" id="SSF55785">
    <property type="entry name" value="PYP-like sensor domain (PAS domain)"/>
    <property type="match status" value="1"/>
</dbReference>
<keyword evidence="3" id="KW-1185">Reference proteome</keyword>
<protein>
    <submittedName>
        <fullName evidence="2">PAS fold</fullName>
    </submittedName>
</protein>
<evidence type="ECO:0000259" key="1">
    <source>
        <dbReference type="PROSITE" id="PS50112"/>
    </source>
</evidence>
<dbReference type="InterPro" id="IPR000014">
    <property type="entry name" value="PAS"/>
</dbReference>
<reference evidence="2 3" key="1">
    <citation type="submission" date="2017-06" db="EMBL/GenBank/DDBJ databases">
        <authorList>
            <person name="Kim H.J."/>
            <person name="Triplett B.A."/>
        </authorList>
    </citation>
    <scope>NUCLEOTIDE SEQUENCE [LARGE SCALE GENOMIC DNA]</scope>
    <source>
        <strain evidence="2 3">DSM 19307</strain>
    </source>
</reference>
<dbReference type="AlphaFoldDB" id="A0A239H0T6"/>
<feature type="domain" description="PAS" evidence="1">
    <location>
        <begin position="17"/>
        <end position="75"/>
    </location>
</feature>
<evidence type="ECO:0000313" key="2">
    <source>
        <dbReference type="EMBL" id="SNS74792.1"/>
    </source>
</evidence>
<organism evidence="2 3">
    <name type="scientific">Ekhidna lutea</name>
    <dbReference type="NCBI Taxonomy" id="447679"/>
    <lineage>
        <taxon>Bacteria</taxon>
        <taxon>Pseudomonadati</taxon>
        <taxon>Bacteroidota</taxon>
        <taxon>Cytophagia</taxon>
        <taxon>Cytophagales</taxon>
        <taxon>Reichenbachiellaceae</taxon>
        <taxon>Ekhidna</taxon>
    </lineage>
</organism>
<dbReference type="RefSeq" id="WP_089355848.1">
    <property type="nucleotide sequence ID" value="NZ_FZPD01000002.1"/>
</dbReference>
<proteinExistence type="predicted"/>
<dbReference type="PROSITE" id="PS50112">
    <property type="entry name" value="PAS"/>
    <property type="match status" value="1"/>
</dbReference>
<dbReference type="OrthoDB" id="890870at2"/>
<dbReference type="InterPro" id="IPR035965">
    <property type="entry name" value="PAS-like_dom_sf"/>
</dbReference>
<dbReference type="InterPro" id="IPR013767">
    <property type="entry name" value="PAS_fold"/>
</dbReference>
<dbReference type="EMBL" id="FZPD01000002">
    <property type="protein sequence ID" value="SNS74792.1"/>
    <property type="molecule type" value="Genomic_DNA"/>
</dbReference>
<sequence length="147" mass="16584">MEPHLDIDKLNDAYIEGEESYQLFIEPLEVGVGVYNSNASPIACNPAAYKLLGLSKEQFMGNTAMDPYWKVTHADGSKFETYDFPIVEVITSYKPKLGVIMGVSRPLLNDKVWLEVNTHPVLNADGTIHYVFCTYKDITEKFNESLD</sequence>
<name>A0A239H0T6_EKHLU</name>
<dbReference type="Pfam" id="PF00989">
    <property type="entry name" value="PAS"/>
    <property type="match status" value="1"/>
</dbReference>
<dbReference type="GO" id="GO:0006355">
    <property type="term" value="P:regulation of DNA-templated transcription"/>
    <property type="evidence" value="ECO:0007669"/>
    <property type="project" value="InterPro"/>
</dbReference>
<gene>
    <name evidence="2" type="ORF">SAMN05421640_1087</name>
</gene>
<evidence type="ECO:0000313" key="3">
    <source>
        <dbReference type="Proteomes" id="UP000198393"/>
    </source>
</evidence>
<dbReference type="CDD" id="cd00130">
    <property type="entry name" value="PAS"/>
    <property type="match status" value="1"/>
</dbReference>